<name>A0AAJ0EAI0_9PEZI</name>
<evidence type="ECO:0000313" key="2">
    <source>
        <dbReference type="EMBL" id="KAK1623940.1"/>
    </source>
</evidence>
<feature type="region of interest" description="Disordered" evidence="1">
    <location>
        <begin position="28"/>
        <end position="54"/>
    </location>
</feature>
<gene>
    <name evidence="2" type="ORF">BDP81DRAFT_438404</name>
</gene>
<dbReference type="RefSeq" id="XP_060439935.1">
    <property type="nucleotide sequence ID" value="XM_060591317.1"/>
</dbReference>
<dbReference type="GeneID" id="85476179"/>
<organism evidence="2 3">
    <name type="scientific">Colletotrichum phormii</name>
    <dbReference type="NCBI Taxonomy" id="359342"/>
    <lineage>
        <taxon>Eukaryota</taxon>
        <taxon>Fungi</taxon>
        <taxon>Dikarya</taxon>
        <taxon>Ascomycota</taxon>
        <taxon>Pezizomycotina</taxon>
        <taxon>Sordariomycetes</taxon>
        <taxon>Hypocreomycetidae</taxon>
        <taxon>Glomerellales</taxon>
        <taxon>Glomerellaceae</taxon>
        <taxon>Colletotrichum</taxon>
        <taxon>Colletotrichum acutatum species complex</taxon>
    </lineage>
</organism>
<comment type="caution">
    <text evidence="2">The sequence shown here is derived from an EMBL/GenBank/DDBJ whole genome shotgun (WGS) entry which is preliminary data.</text>
</comment>
<keyword evidence="3" id="KW-1185">Reference proteome</keyword>
<dbReference type="AlphaFoldDB" id="A0AAJ0EAI0"/>
<protein>
    <submittedName>
        <fullName evidence="2">Uncharacterized protein</fullName>
    </submittedName>
</protein>
<evidence type="ECO:0000256" key="1">
    <source>
        <dbReference type="SAM" id="MobiDB-lite"/>
    </source>
</evidence>
<evidence type="ECO:0000313" key="3">
    <source>
        <dbReference type="Proteomes" id="UP001243989"/>
    </source>
</evidence>
<proteinExistence type="predicted"/>
<reference evidence="2" key="1">
    <citation type="submission" date="2021-06" db="EMBL/GenBank/DDBJ databases">
        <title>Comparative genomics, transcriptomics and evolutionary studies reveal genomic signatures of adaptation to plant cell wall in hemibiotrophic fungi.</title>
        <authorList>
            <consortium name="DOE Joint Genome Institute"/>
            <person name="Baroncelli R."/>
            <person name="Diaz J.F."/>
            <person name="Benocci T."/>
            <person name="Peng M."/>
            <person name="Battaglia E."/>
            <person name="Haridas S."/>
            <person name="Andreopoulos W."/>
            <person name="Labutti K."/>
            <person name="Pangilinan J."/>
            <person name="Floch G.L."/>
            <person name="Makela M.R."/>
            <person name="Henrissat B."/>
            <person name="Grigoriev I.V."/>
            <person name="Crouch J.A."/>
            <person name="De Vries R.P."/>
            <person name="Sukno S.A."/>
            <person name="Thon M.R."/>
        </authorList>
    </citation>
    <scope>NUCLEOTIDE SEQUENCE</scope>
    <source>
        <strain evidence="2">CBS 102054</strain>
    </source>
</reference>
<dbReference type="EMBL" id="JAHMHQ010000026">
    <property type="protein sequence ID" value="KAK1623940.1"/>
    <property type="molecule type" value="Genomic_DNA"/>
</dbReference>
<sequence>MQVLVHKLRRSMSKREVDASPQASVTSDWAMSAWSSRESEGSWLEDGTTSRATI</sequence>
<dbReference type="Proteomes" id="UP001243989">
    <property type="component" value="Unassembled WGS sequence"/>
</dbReference>
<accession>A0AAJ0EAI0</accession>